<dbReference type="GO" id="GO:1990904">
    <property type="term" value="C:ribonucleoprotein complex"/>
    <property type="evidence" value="ECO:0007669"/>
    <property type="project" value="UniProtKB-KW"/>
</dbReference>
<dbReference type="InterPro" id="IPR042831">
    <property type="entry name" value="Ribosomal_mL40_fung"/>
</dbReference>
<organism evidence="8 9">
    <name type="scientific">Diutina rugosa</name>
    <name type="common">Yeast</name>
    <name type="synonym">Candida rugosa</name>
    <dbReference type="NCBI Taxonomy" id="5481"/>
    <lineage>
        <taxon>Eukaryota</taxon>
        <taxon>Fungi</taxon>
        <taxon>Dikarya</taxon>
        <taxon>Ascomycota</taxon>
        <taxon>Saccharomycotina</taxon>
        <taxon>Pichiomycetes</taxon>
        <taxon>Debaryomycetaceae</taxon>
        <taxon>Diutina</taxon>
    </lineage>
</organism>
<name>A0A642UCG8_DIURU</name>
<evidence type="ECO:0000256" key="6">
    <source>
        <dbReference type="ARBA" id="ARBA00023274"/>
    </source>
</evidence>
<dbReference type="FunFam" id="6.10.250.3440:FF:000001">
    <property type="entry name" value="Mitochondrial ribosomal protein L40"/>
    <property type="match status" value="1"/>
</dbReference>
<keyword evidence="6" id="KW-0687">Ribonucleoprotein</keyword>
<keyword evidence="9" id="KW-1185">Reference proteome</keyword>
<dbReference type="VEuPathDB" id="FungiDB:DIURU_005719"/>
<dbReference type="GO" id="GO:0003735">
    <property type="term" value="F:structural constituent of ribosome"/>
    <property type="evidence" value="ECO:0007669"/>
    <property type="project" value="InterPro"/>
</dbReference>
<dbReference type="AlphaFoldDB" id="A0A642UCG8"/>
<protein>
    <recommendedName>
        <fullName evidence="7">Large ribosomal subunit protein mL40</fullName>
    </recommendedName>
</protein>
<dbReference type="OMA" id="DYAYKAP"/>
<dbReference type="OrthoDB" id="2098203at2759"/>
<gene>
    <name evidence="8" type="ORF">DIURU_005719</name>
</gene>
<evidence type="ECO:0000256" key="3">
    <source>
        <dbReference type="ARBA" id="ARBA00022946"/>
    </source>
</evidence>
<comment type="subcellular location">
    <subcellularLocation>
        <location evidence="1">Mitochondrion</location>
    </subcellularLocation>
</comment>
<keyword evidence="4" id="KW-0689">Ribosomal protein</keyword>
<evidence type="ECO:0000256" key="2">
    <source>
        <dbReference type="ARBA" id="ARBA00009360"/>
    </source>
</evidence>
<sequence>MMVKNIQRVALRFKSKSATINPSTQKVLNQLSAISANRKQPKVLNLCAEDLAKHRTIQSAFKLYTQKKEKKQSEQLRKQYQSIVNAMEDLKTTSPKLFALANTPQTKKRWPLEMRVPTDFPANKPWVYEYAPFKKQ</sequence>
<dbReference type="Pfam" id="PF09812">
    <property type="entry name" value="MRP-L28"/>
    <property type="match status" value="1"/>
</dbReference>
<dbReference type="Gene3D" id="6.10.250.3440">
    <property type="match status" value="1"/>
</dbReference>
<proteinExistence type="inferred from homology"/>
<evidence type="ECO:0000256" key="7">
    <source>
        <dbReference type="ARBA" id="ARBA00035192"/>
    </source>
</evidence>
<dbReference type="GeneID" id="54784370"/>
<accession>A0A642UCG8</accession>
<evidence type="ECO:0000313" key="8">
    <source>
        <dbReference type="EMBL" id="KAA8896707.1"/>
    </source>
</evidence>
<evidence type="ECO:0000313" key="9">
    <source>
        <dbReference type="Proteomes" id="UP000449547"/>
    </source>
</evidence>
<evidence type="ECO:0000256" key="1">
    <source>
        <dbReference type="ARBA" id="ARBA00004173"/>
    </source>
</evidence>
<dbReference type="InterPro" id="IPR019192">
    <property type="entry name" value="Ribosomal_mL40"/>
</dbReference>
<evidence type="ECO:0000256" key="4">
    <source>
        <dbReference type="ARBA" id="ARBA00022980"/>
    </source>
</evidence>
<dbReference type="GO" id="GO:0032543">
    <property type="term" value="P:mitochondrial translation"/>
    <property type="evidence" value="ECO:0007669"/>
    <property type="project" value="InterPro"/>
</dbReference>
<reference evidence="8 9" key="1">
    <citation type="submission" date="2019-07" db="EMBL/GenBank/DDBJ databases">
        <title>Genome assembly of two rare yeast pathogens: Diutina rugosa and Trichomonascus ciferrii.</title>
        <authorList>
            <person name="Mixao V."/>
            <person name="Saus E."/>
            <person name="Hansen A."/>
            <person name="Lass-Flor C."/>
            <person name="Gabaldon T."/>
        </authorList>
    </citation>
    <scope>NUCLEOTIDE SEQUENCE [LARGE SCALE GENOMIC DNA]</scope>
    <source>
        <strain evidence="8 9">CBS 613</strain>
    </source>
</reference>
<dbReference type="GO" id="GO:0005840">
    <property type="term" value="C:ribosome"/>
    <property type="evidence" value="ECO:0007669"/>
    <property type="project" value="UniProtKB-KW"/>
</dbReference>
<keyword evidence="5" id="KW-0496">Mitochondrion</keyword>
<dbReference type="PANTHER" id="PTHR39150:SF1">
    <property type="entry name" value="LARGE RIBOSOMAL SUBUNIT PROTEIN ML40"/>
    <property type="match status" value="1"/>
</dbReference>
<dbReference type="GO" id="GO:0005739">
    <property type="term" value="C:mitochondrion"/>
    <property type="evidence" value="ECO:0007669"/>
    <property type="project" value="UniProtKB-SubCell"/>
</dbReference>
<dbReference type="RefSeq" id="XP_034009567.1">
    <property type="nucleotide sequence ID" value="XM_034158732.1"/>
</dbReference>
<comment type="similarity">
    <text evidence="2">Belongs to the mitochondrion-specific ribosomal protein mL40 family.</text>
</comment>
<evidence type="ECO:0000256" key="5">
    <source>
        <dbReference type="ARBA" id="ARBA00023128"/>
    </source>
</evidence>
<keyword evidence="3" id="KW-0809">Transit peptide</keyword>
<comment type="caution">
    <text evidence="8">The sequence shown here is derived from an EMBL/GenBank/DDBJ whole genome shotgun (WGS) entry which is preliminary data.</text>
</comment>
<dbReference type="Proteomes" id="UP000449547">
    <property type="component" value="Unassembled WGS sequence"/>
</dbReference>
<dbReference type="EMBL" id="SWFT01000163">
    <property type="protein sequence ID" value="KAA8896707.1"/>
    <property type="molecule type" value="Genomic_DNA"/>
</dbReference>
<dbReference type="PANTHER" id="PTHR39150">
    <property type="entry name" value="54S RIBOSOMAL PROTEIN L28, MITOCHONDRIAL"/>
    <property type="match status" value="1"/>
</dbReference>